<evidence type="ECO:0000256" key="3">
    <source>
        <dbReference type="ARBA" id="ARBA00023136"/>
    </source>
</evidence>
<dbReference type="Proteomes" id="UP000011820">
    <property type="component" value="Chromosome"/>
</dbReference>
<feature type="chain" id="PRO_5046883418" evidence="9">
    <location>
        <begin position="18"/>
        <end position="160"/>
    </location>
</feature>
<feature type="signal peptide" evidence="9">
    <location>
        <begin position="1"/>
        <end position="17"/>
    </location>
</feature>
<evidence type="ECO:0000256" key="4">
    <source>
        <dbReference type="ARBA" id="ARBA00023139"/>
    </source>
</evidence>
<name>A0ABM5NET2_LIBAS</name>
<evidence type="ECO:0000256" key="6">
    <source>
        <dbReference type="ARBA" id="ARBA00023288"/>
    </source>
</evidence>
<reference evidence="10 11" key="1">
    <citation type="journal article" date="2013" name="Genome Announc.">
        <title>Complete Genome Sequence of a Chinese Strain of 'Candidatus Liberibacter asiaticus'.</title>
        <authorList>
            <person name="Lin H."/>
            <person name="Han C.S."/>
            <person name="Liu B."/>
            <person name="Lou B."/>
            <person name="Bai X."/>
            <person name="Deng C."/>
            <person name="Civerolo E.L."/>
            <person name="Gupta G."/>
        </authorList>
    </citation>
    <scope>NUCLEOTIDE SEQUENCE [LARGE SCALE GENOMIC DNA]</scope>
    <source>
        <strain evidence="11">gxpsy</strain>
    </source>
</reference>
<evidence type="ECO:0000256" key="8">
    <source>
        <dbReference type="SAM" id="MobiDB-lite"/>
    </source>
</evidence>
<keyword evidence="6 10" id="KW-0449">Lipoprotein</keyword>
<comment type="similarity">
    <text evidence="7">Belongs to the rhizobiaceae omp10 lipoprotein family.</text>
</comment>
<evidence type="ECO:0000313" key="10">
    <source>
        <dbReference type="EMBL" id="AGH16440.1"/>
    </source>
</evidence>
<keyword evidence="3" id="KW-0472">Membrane</keyword>
<gene>
    <name evidence="10" type="ORF">WSI_00325</name>
</gene>
<keyword evidence="2 9" id="KW-0732">Signal</keyword>
<feature type="region of interest" description="Disordered" evidence="8">
    <location>
        <begin position="135"/>
        <end position="154"/>
    </location>
</feature>
<dbReference type="GeneID" id="93076443"/>
<dbReference type="Pfam" id="PF26368">
    <property type="entry name" value="OMP10"/>
    <property type="match status" value="1"/>
</dbReference>
<evidence type="ECO:0000256" key="9">
    <source>
        <dbReference type="SAM" id="SignalP"/>
    </source>
</evidence>
<accession>A0ABM5NET2</accession>
<evidence type="ECO:0000256" key="5">
    <source>
        <dbReference type="ARBA" id="ARBA00023237"/>
    </source>
</evidence>
<keyword evidence="11" id="KW-1185">Reference proteome</keyword>
<evidence type="ECO:0000256" key="2">
    <source>
        <dbReference type="ARBA" id="ARBA00022729"/>
    </source>
</evidence>
<organism evidence="10 11">
    <name type="scientific">Candidatus Liberibacter asiaticus str. gxpsy</name>
    <dbReference type="NCBI Taxonomy" id="1174529"/>
    <lineage>
        <taxon>Bacteria</taxon>
        <taxon>Pseudomonadati</taxon>
        <taxon>Pseudomonadota</taxon>
        <taxon>Alphaproteobacteria</taxon>
        <taxon>Hyphomicrobiales</taxon>
        <taxon>Rhizobiaceae</taxon>
        <taxon>Liberibacter</taxon>
    </lineage>
</organism>
<proteinExistence type="inferred from homology"/>
<keyword evidence="5" id="KW-0998">Cell outer membrane</keyword>
<evidence type="ECO:0000256" key="7">
    <source>
        <dbReference type="ARBA" id="ARBA00044505"/>
    </source>
</evidence>
<evidence type="ECO:0000256" key="1">
    <source>
        <dbReference type="ARBA" id="ARBA00004459"/>
    </source>
</evidence>
<dbReference type="PROSITE" id="PS51257">
    <property type="entry name" value="PROKAR_LIPOPROTEIN"/>
    <property type="match status" value="1"/>
</dbReference>
<dbReference type="EMBL" id="CP004005">
    <property type="protein sequence ID" value="AGH16440.1"/>
    <property type="molecule type" value="Genomic_DNA"/>
</dbReference>
<evidence type="ECO:0000313" key="11">
    <source>
        <dbReference type="Proteomes" id="UP000011820"/>
    </source>
</evidence>
<comment type="subcellular location">
    <subcellularLocation>
        <location evidence="1">Cell outer membrane</location>
        <topology evidence="1">Lipid-anchor</topology>
    </subcellularLocation>
</comment>
<keyword evidence="4" id="KW-0564">Palmitate</keyword>
<dbReference type="InterPro" id="IPR049857">
    <property type="entry name" value="Omp10-like"/>
</dbReference>
<dbReference type="RefSeq" id="WP_012778419.1">
    <property type="nucleotide sequence ID" value="NC_020549.1"/>
</dbReference>
<sequence>MQARCFLSLSFLFPLVAAIAVVSCSALSVVVDSSELLPEPMDITGYWEDDNGILSYFQKDGKFKTISTDGSSSVLATGSYHVKINQDVEIKLTSLIRNTSGKIQCQFLDSNKLNCLAKDQKQFYLRRTHLTELPSSKPQDDVAEIPEDPTTPSTSIIFYK</sequence>
<protein>
    <submittedName>
        <fullName evidence="10">Outer membrane lipoprotein</fullName>
    </submittedName>
</protein>